<organism evidence="2 3">
    <name type="scientific">Fodinibius salinus</name>
    <dbReference type="NCBI Taxonomy" id="860790"/>
    <lineage>
        <taxon>Bacteria</taxon>
        <taxon>Pseudomonadati</taxon>
        <taxon>Balneolota</taxon>
        <taxon>Balneolia</taxon>
        <taxon>Balneolales</taxon>
        <taxon>Balneolaceae</taxon>
        <taxon>Fodinibius</taxon>
    </lineage>
</organism>
<evidence type="ECO:0000259" key="1">
    <source>
        <dbReference type="Pfam" id="PF11074"/>
    </source>
</evidence>
<keyword evidence="3" id="KW-1185">Reference proteome</keyword>
<gene>
    <name evidence="2" type="ORF">LX73_0264</name>
</gene>
<dbReference type="OrthoDB" id="9783873at2"/>
<reference evidence="2 3" key="1">
    <citation type="submission" date="2019-07" db="EMBL/GenBank/DDBJ databases">
        <title>Genomic Encyclopedia of Archaeal and Bacterial Type Strains, Phase II (KMG-II): from individual species to whole genera.</title>
        <authorList>
            <person name="Goeker M."/>
        </authorList>
    </citation>
    <scope>NUCLEOTIDE SEQUENCE [LARGE SCALE GENOMIC DNA]</scope>
    <source>
        <strain evidence="2 3">DSM 21935</strain>
    </source>
</reference>
<dbReference type="Pfam" id="PF11074">
    <property type="entry name" value="DUF2779"/>
    <property type="match status" value="1"/>
</dbReference>
<dbReference type="Proteomes" id="UP000324595">
    <property type="component" value="Unassembled WGS sequence"/>
</dbReference>
<name>A0A5D3YM46_9BACT</name>
<proteinExistence type="predicted"/>
<dbReference type="InterPro" id="IPR021301">
    <property type="entry name" value="DUF2779"/>
</dbReference>
<protein>
    <recommendedName>
        <fullName evidence="1">DUF2779 domain-containing protein</fullName>
    </recommendedName>
</protein>
<comment type="caution">
    <text evidence="2">The sequence shown here is derived from an EMBL/GenBank/DDBJ whole genome shotgun (WGS) entry which is preliminary data.</text>
</comment>
<dbReference type="AlphaFoldDB" id="A0A5D3YM46"/>
<sequence length="631" mass="73192">MSQTSKQATYLTKHLFGAGIECPQKLFYYARQYPQNQGAVPFIRHAVFNKRLLKALVRSVFPQGVFVKEDSVSAANSQTNKLLEEGNRTIFDAVFAYEKMMARLPIVQRKDNELILFHLQTKVFDSQHYSLTNQEGKIRGKWQDYLLDFAYQAYLVQQWWPDMQLRTILVLPEKQGLAKENYLPGKLWHSDDNNNTADILPANQELVAKQDVTALIDRVWHDASFADEVLPRPTFKETLYFLRDQYLGGEKSSFDIGMKCKDCEFRIDQSRINEKTKSGFDECWVAKAGLESPSEQHVFDLIGSGTKQWIAKGHYKQQQIPPHEVMSVKDITGENGRISHAMRQSLQIHKAKGNSVPGEIIRPQLIEEVNGWQYPLHFLDFEAGNYAVPIRSGRSPYDLLLFQFSCHTLYKDGSWKHHQWIDNLQSEYANYELIRQLMEVPGINAGTIIQYSNFERHALKAIRRELMHESTTITDAENLIQWIEGIIHRNDSLHHDPPYIADLSRQVKQFYYNCEMGSSLSIKDVLQSVMSYSSFLKEQYSQPYSSSNFDQFIWWQDDDTGNIRNPYSLLSEAGDWPIRRGAEAMVVFGKLISRELAPPEEQSMREALLKYCELDTLAMLMIYQHWKHQIN</sequence>
<dbReference type="RefSeq" id="WP_148897657.1">
    <property type="nucleotide sequence ID" value="NZ_VNHY01000001.1"/>
</dbReference>
<feature type="domain" description="DUF2779" evidence="1">
    <location>
        <begin position="377"/>
        <end position="521"/>
    </location>
</feature>
<evidence type="ECO:0000313" key="2">
    <source>
        <dbReference type="EMBL" id="TYP94970.1"/>
    </source>
</evidence>
<evidence type="ECO:0000313" key="3">
    <source>
        <dbReference type="Proteomes" id="UP000324595"/>
    </source>
</evidence>
<dbReference type="EMBL" id="VNHY01000001">
    <property type="protein sequence ID" value="TYP94970.1"/>
    <property type="molecule type" value="Genomic_DNA"/>
</dbReference>
<accession>A0A5D3YM46</accession>